<name>A0ABZ2D9A4_9SPHN</name>
<feature type="signal peptide" evidence="1">
    <location>
        <begin position="1"/>
        <end position="21"/>
    </location>
</feature>
<organism evidence="2 3">
    <name type="scientific">Pelagerythrobacter marensis</name>
    <dbReference type="NCBI Taxonomy" id="543877"/>
    <lineage>
        <taxon>Bacteria</taxon>
        <taxon>Pseudomonadati</taxon>
        <taxon>Pseudomonadota</taxon>
        <taxon>Alphaproteobacteria</taxon>
        <taxon>Sphingomonadales</taxon>
        <taxon>Erythrobacteraceae</taxon>
        <taxon>Pelagerythrobacter</taxon>
    </lineage>
</organism>
<feature type="chain" id="PRO_5047471691" description="DUF2059 domain-containing protein" evidence="1">
    <location>
        <begin position="22"/>
        <end position="272"/>
    </location>
</feature>
<gene>
    <name evidence="2" type="ORF">V5F89_02530</name>
</gene>
<protein>
    <recommendedName>
        <fullName evidence="4">DUF2059 domain-containing protein</fullName>
    </recommendedName>
</protein>
<proteinExistence type="predicted"/>
<reference evidence="2 3" key="1">
    <citation type="submission" date="2024-02" db="EMBL/GenBank/DDBJ databases">
        <title>The whole genome sequence of five bacterial samples isolated from Abu Dhabi Sabkha-shore region.</title>
        <authorList>
            <person name="Sudalaimuthuasari N."/>
            <person name="Sarfraz B."/>
            <person name="Tuyisabe J.D."/>
            <person name="Mugisha Ntwali L.D.M."/>
            <person name="Ali A.I.A.A."/>
            <person name="Almansoori S.Z.A."/>
            <person name="Alajami H.S.A."/>
            <person name="Almeqbaali A.A.S."/>
            <person name="Kundu B."/>
            <person name="Saeed E.E."/>
            <person name="Sukumarinath V."/>
            <person name="Mishra A.K."/>
            <person name="Hazzouri K.M."/>
            <person name="Almaskari R."/>
            <person name="Sharma A.K."/>
            <person name="Amiri K.M.A."/>
        </authorList>
    </citation>
    <scope>NUCLEOTIDE SEQUENCE [LARGE SCALE GENOMIC DNA]</scope>
    <source>
        <strain evidence="3">kcgeb_sd</strain>
    </source>
</reference>
<dbReference type="EMBL" id="CP144918">
    <property type="protein sequence ID" value="WWA47806.1"/>
    <property type="molecule type" value="Genomic_DNA"/>
</dbReference>
<evidence type="ECO:0008006" key="4">
    <source>
        <dbReference type="Google" id="ProtNLM"/>
    </source>
</evidence>
<dbReference type="RefSeq" id="WP_338446693.1">
    <property type="nucleotide sequence ID" value="NZ_CP144918.1"/>
</dbReference>
<dbReference type="Proteomes" id="UP001335183">
    <property type="component" value="Chromosome"/>
</dbReference>
<evidence type="ECO:0000313" key="3">
    <source>
        <dbReference type="Proteomes" id="UP001335183"/>
    </source>
</evidence>
<evidence type="ECO:0000313" key="2">
    <source>
        <dbReference type="EMBL" id="WWA47806.1"/>
    </source>
</evidence>
<accession>A0ABZ2D9A4</accession>
<keyword evidence="1" id="KW-0732">Signal</keyword>
<sequence length="272" mass="29638">MKAKTLVVAAALISTPLSTLAAQEPDPAAQSMEEVEALAAELANLFPSDPLTAEQEARLPQAEAVVARIFPPGTYARMMDETMEPMMEAIMGSMQQVPLAQLAAIGGLDESDIAEMGDARLGEVLAILDPAHEQRNAIFAQVTSEMVGALMQRIEPSYRAGLARAYAVRFERSDLVELDRFFQTPTGGRYAAESMLIFADPQVMSAMNEVMPAVLEMMPAMIENLQERSAQLPEPRRLFDLTDDEIERLSRLLGVPVEDVRDAAASDGKGRE</sequence>
<keyword evidence="3" id="KW-1185">Reference proteome</keyword>
<evidence type="ECO:0000256" key="1">
    <source>
        <dbReference type="SAM" id="SignalP"/>
    </source>
</evidence>